<dbReference type="Pfam" id="PF00084">
    <property type="entry name" value="Sushi"/>
    <property type="match status" value="5"/>
</dbReference>
<comment type="caution">
    <text evidence="9">The sequence shown here is derived from an EMBL/GenBank/DDBJ whole genome shotgun (WGS) entry which is preliminary data.</text>
</comment>
<feature type="domain" description="Sushi" evidence="8">
    <location>
        <begin position="289"/>
        <end position="350"/>
    </location>
</feature>
<dbReference type="PANTHER" id="PTHR19325:SF575">
    <property type="entry name" value="LOCOMOTION-RELATED PROTEIN HIKARU GENKI"/>
    <property type="match status" value="1"/>
</dbReference>
<keyword evidence="1 5" id="KW-0768">Sushi</keyword>
<dbReference type="InParanoid" id="A0A482WG19"/>
<dbReference type="InterPro" id="IPR050350">
    <property type="entry name" value="Compl-Cell_Adhes-Reg"/>
</dbReference>
<protein>
    <recommendedName>
        <fullName evidence="11">Locomotion-related protein Hikaru genki</fullName>
    </recommendedName>
</protein>
<dbReference type="InterPro" id="IPR007110">
    <property type="entry name" value="Ig-like_dom"/>
</dbReference>
<comment type="caution">
    <text evidence="5">Lacks conserved residue(s) required for the propagation of feature annotation.</text>
</comment>
<keyword evidence="2" id="KW-0677">Repeat</keyword>
<sequence length="538" mass="58768">MTTGSRQGSLPHGSTNPLRTHVRRTAEWKGVGCPPPGVSLNGSRVVPRPGAAPDYSTLSEVKFPAELQSPSVLGPDRRLCKIKCIGGRWVGPLCRPEQDQGRFQPLLRSCTLDMFPLHLVLTYKNTTITTNNEVFPHNAEVQLRCREPLGLYKLLGESRLQCNNGVWSSRVPSCIPTTVLTNYTEDSPPTILVRIPSGSASVEPSGSLAVFPGSILHLECLFPRKTGTPEWTWTSSFRQYLTGWAIAAEERDWKYRLSIYYTKPQDSGVFTCASPRGLTNSITLRITAVHCESLDRQLEADKQLKGRVEGTRLGQSAIFQCPVGFRLNGTANLTCQASGEWSSRVPHCEPIRCPQLEAAEGSGLQLVEQNTSYGGRAVFNCAFGYRMSGPPGLECELDGRWSGLVPNCSRIQCPPPVAPQHGRVVEESTPDDAGVYSVGAVVQFACLTHARLFGEASIVCTETGFWSQPAPLCKPGCEYPGEPDNGLLAPLKFWYESGDKLQVSCNAGFVSPLQTSPVCKEDGSWDPPMPNCTDYTEV</sequence>
<dbReference type="SUPFAM" id="SSF48726">
    <property type="entry name" value="Immunoglobulin"/>
    <property type="match status" value="1"/>
</dbReference>
<dbReference type="FunCoup" id="A0A482WG19">
    <property type="interactions" value="26"/>
</dbReference>
<name>A0A482WG19_LAOST</name>
<gene>
    <name evidence="9" type="ORF">LSTR_LSTR001907</name>
</gene>
<proteinExistence type="predicted"/>
<feature type="compositionally biased region" description="Polar residues" evidence="6">
    <location>
        <begin position="1"/>
        <end position="18"/>
    </location>
</feature>
<evidence type="ECO:0000256" key="2">
    <source>
        <dbReference type="ARBA" id="ARBA00022737"/>
    </source>
</evidence>
<evidence type="ECO:0000256" key="3">
    <source>
        <dbReference type="ARBA" id="ARBA00023157"/>
    </source>
</evidence>
<feature type="domain" description="Sushi" evidence="8">
    <location>
        <begin position="411"/>
        <end position="475"/>
    </location>
</feature>
<feature type="domain" description="Ig-like" evidence="7">
    <location>
        <begin position="189"/>
        <end position="283"/>
    </location>
</feature>
<feature type="region of interest" description="Disordered" evidence="6">
    <location>
        <begin position="1"/>
        <end position="20"/>
    </location>
</feature>
<dbReference type="CDD" id="cd00033">
    <property type="entry name" value="CCP"/>
    <property type="match status" value="5"/>
</dbReference>
<dbReference type="PROSITE" id="PS50923">
    <property type="entry name" value="SUSHI"/>
    <property type="match status" value="5"/>
</dbReference>
<evidence type="ECO:0000313" key="10">
    <source>
        <dbReference type="Proteomes" id="UP000291343"/>
    </source>
</evidence>
<evidence type="ECO:0000313" key="9">
    <source>
        <dbReference type="EMBL" id="RZF32443.1"/>
    </source>
</evidence>
<keyword evidence="3 5" id="KW-1015">Disulfide bond</keyword>
<accession>A0A482WG19</accession>
<feature type="disulfide bond" evidence="5">
    <location>
        <begin position="321"/>
        <end position="348"/>
    </location>
</feature>
<evidence type="ECO:0000259" key="7">
    <source>
        <dbReference type="PROSITE" id="PS50835"/>
    </source>
</evidence>
<evidence type="ECO:0000256" key="1">
    <source>
        <dbReference type="ARBA" id="ARBA00022659"/>
    </source>
</evidence>
<reference evidence="9 10" key="1">
    <citation type="journal article" date="2017" name="Gigascience">
        <title>Genome sequence of the small brown planthopper, Laodelphax striatellus.</title>
        <authorList>
            <person name="Zhu J."/>
            <person name="Jiang F."/>
            <person name="Wang X."/>
            <person name="Yang P."/>
            <person name="Bao Y."/>
            <person name="Zhao W."/>
            <person name="Wang W."/>
            <person name="Lu H."/>
            <person name="Wang Q."/>
            <person name="Cui N."/>
            <person name="Li J."/>
            <person name="Chen X."/>
            <person name="Luo L."/>
            <person name="Yu J."/>
            <person name="Kang L."/>
            <person name="Cui F."/>
        </authorList>
    </citation>
    <scope>NUCLEOTIDE SEQUENCE [LARGE SCALE GENOMIC DNA]</scope>
    <source>
        <strain evidence="9">Lst14</strain>
    </source>
</reference>
<keyword evidence="10" id="KW-1185">Reference proteome</keyword>
<dbReference type="Gene3D" id="2.10.70.10">
    <property type="entry name" value="Complement Module, domain 1"/>
    <property type="match status" value="5"/>
</dbReference>
<dbReference type="SMART" id="SM00032">
    <property type="entry name" value="CCP"/>
    <property type="match status" value="5"/>
</dbReference>
<dbReference type="InterPro" id="IPR036179">
    <property type="entry name" value="Ig-like_dom_sf"/>
</dbReference>
<feature type="disulfide bond" evidence="5">
    <location>
        <begin position="381"/>
        <end position="408"/>
    </location>
</feature>
<feature type="domain" description="Sushi" evidence="8">
    <location>
        <begin position="108"/>
        <end position="176"/>
    </location>
</feature>
<feature type="domain" description="Sushi" evidence="8">
    <location>
        <begin position="476"/>
        <end position="534"/>
    </location>
</feature>
<dbReference type="InterPro" id="IPR035976">
    <property type="entry name" value="Sushi/SCR/CCP_sf"/>
</dbReference>
<dbReference type="SMR" id="A0A482WG19"/>
<dbReference type="PANTHER" id="PTHR19325">
    <property type="entry name" value="COMPLEMENT COMPONENT-RELATED SUSHI DOMAIN-CONTAINING"/>
    <property type="match status" value="1"/>
</dbReference>
<feature type="domain" description="Sushi" evidence="8">
    <location>
        <begin position="351"/>
        <end position="410"/>
    </location>
</feature>
<dbReference type="EMBL" id="QKKF02037264">
    <property type="protein sequence ID" value="RZF32443.1"/>
    <property type="molecule type" value="Genomic_DNA"/>
</dbReference>
<keyword evidence="4" id="KW-0325">Glycoprotein</keyword>
<evidence type="ECO:0000256" key="4">
    <source>
        <dbReference type="ARBA" id="ARBA00023180"/>
    </source>
</evidence>
<evidence type="ECO:0008006" key="11">
    <source>
        <dbReference type="Google" id="ProtNLM"/>
    </source>
</evidence>
<dbReference type="STRING" id="195883.A0A482WG19"/>
<dbReference type="OrthoDB" id="6127264at2759"/>
<dbReference type="InterPro" id="IPR000436">
    <property type="entry name" value="Sushi_SCR_CCP_dom"/>
</dbReference>
<evidence type="ECO:0000256" key="6">
    <source>
        <dbReference type="SAM" id="MobiDB-lite"/>
    </source>
</evidence>
<evidence type="ECO:0000256" key="5">
    <source>
        <dbReference type="PROSITE-ProRule" id="PRU00302"/>
    </source>
</evidence>
<organism evidence="9 10">
    <name type="scientific">Laodelphax striatellus</name>
    <name type="common">Small brown planthopper</name>
    <name type="synonym">Delphax striatella</name>
    <dbReference type="NCBI Taxonomy" id="195883"/>
    <lineage>
        <taxon>Eukaryota</taxon>
        <taxon>Metazoa</taxon>
        <taxon>Ecdysozoa</taxon>
        <taxon>Arthropoda</taxon>
        <taxon>Hexapoda</taxon>
        <taxon>Insecta</taxon>
        <taxon>Pterygota</taxon>
        <taxon>Neoptera</taxon>
        <taxon>Paraneoptera</taxon>
        <taxon>Hemiptera</taxon>
        <taxon>Auchenorrhyncha</taxon>
        <taxon>Fulgoroidea</taxon>
        <taxon>Delphacidae</taxon>
        <taxon>Criomorphinae</taxon>
        <taxon>Laodelphax</taxon>
    </lineage>
</organism>
<dbReference type="PROSITE" id="PS50835">
    <property type="entry name" value="IG_LIKE"/>
    <property type="match status" value="1"/>
</dbReference>
<evidence type="ECO:0000259" key="8">
    <source>
        <dbReference type="PROSITE" id="PS50923"/>
    </source>
</evidence>
<feature type="disulfide bond" evidence="5">
    <location>
        <begin position="446"/>
        <end position="473"/>
    </location>
</feature>
<feature type="disulfide bond" evidence="5">
    <location>
        <begin position="505"/>
        <end position="532"/>
    </location>
</feature>
<dbReference type="AlphaFoldDB" id="A0A482WG19"/>
<dbReference type="SUPFAM" id="SSF57535">
    <property type="entry name" value="Complement control module/SCR domain"/>
    <property type="match status" value="5"/>
</dbReference>
<dbReference type="Proteomes" id="UP000291343">
    <property type="component" value="Unassembled WGS sequence"/>
</dbReference>